<protein>
    <submittedName>
        <fullName evidence="1">Uncharacterized protein</fullName>
    </submittedName>
</protein>
<dbReference type="RefSeq" id="XP_017996319.1">
    <property type="nucleotide sequence ID" value="XM_018147725.1"/>
</dbReference>
<organism evidence="1 2">
    <name type="scientific">Cyphellophora attinorum</name>
    <dbReference type="NCBI Taxonomy" id="1664694"/>
    <lineage>
        <taxon>Eukaryota</taxon>
        <taxon>Fungi</taxon>
        <taxon>Dikarya</taxon>
        <taxon>Ascomycota</taxon>
        <taxon>Pezizomycotina</taxon>
        <taxon>Eurotiomycetes</taxon>
        <taxon>Chaetothyriomycetidae</taxon>
        <taxon>Chaetothyriales</taxon>
        <taxon>Cyphellophoraceae</taxon>
        <taxon>Cyphellophora</taxon>
    </lineage>
</organism>
<dbReference type="OrthoDB" id="4114509at2759"/>
<evidence type="ECO:0000313" key="2">
    <source>
        <dbReference type="Proteomes" id="UP000038010"/>
    </source>
</evidence>
<evidence type="ECO:0000313" key="1">
    <source>
        <dbReference type="EMBL" id="KPI36356.1"/>
    </source>
</evidence>
<dbReference type="GeneID" id="28739605"/>
<comment type="caution">
    <text evidence="1">The sequence shown here is derived from an EMBL/GenBank/DDBJ whole genome shotgun (WGS) entry which is preliminary data.</text>
</comment>
<sequence>METITTDYLVVGAGAMGLAFVDTLLTETKATISLVDRYAQPGGHWTIAYPFVRLHQSSAHYGVNSRILGDRKIDKIGWNEGLASLAPGAEVVAYFQHVVHDTFLPSGRVRYFNKHEYLGDGRFKSLATGKAYNVGEATKIVDATYMRTEVPSMREPPFKVADGVDVIPPNDLVKLSRPYGHYTVVGAGKTGIDACLYLLDAEISPSQISWILPRDPWYFNRNNFQTGEEFRERILAAGARSTEAIMAATDTRDLLHRLESAAHLTRLDPSVEPEAWKCATISLKELDAIRSIPKSNITRKGHVTLITANKVTLDNGTYVPDADTLYVDCSAGSIPKRPIVPIFNGRHITLQAVRFCQQVFSAAVIARVEAVYTAEAFKNELCTPIPMPNHPNEYVRGYLQTYRNEILWASEEKMKAWLGASRLNVAASRMPKPPEDPKARVEFNKKMREKLVMQIEKLEKLMRADPDREHWTGVEEDMHQARL</sequence>
<dbReference type="STRING" id="1664694.A0A0N1HJ49"/>
<reference evidence="1 2" key="1">
    <citation type="submission" date="2015-06" db="EMBL/GenBank/DDBJ databases">
        <title>Draft genome of the ant-associated black yeast Phialophora attae CBS 131958.</title>
        <authorList>
            <person name="Moreno L.F."/>
            <person name="Stielow B.J."/>
            <person name="de Hoog S."/>
            <person name="Vicente V.A."/>
            <person name="Weiss V.A."/>
            <person name="de Vries M."/>
            <person name="Cruz L.M."/>
            <person name="Souza E.M."/>
        </authorList>
    </citation>
    <scope>NUCLEOTIDE SEQUENCE [LARGE SCALE GENOMIC DNA]</scope>
    <source>
        <strain evidence="1 2">CBS 131958</strain>
    </source>
</reference>
<accession>A0A0N1HJ49</accession>
<dbReference type="VEuPathDB" id="FungiDB:AB675_7363"/>
<dbReference type="InterPro" id="IPR036188">
    <property type="entry name" value="FAD/NAD-bd_sf"/>
</dbReference>
<dbReference type="AlphaFoldDB" id="A0A0N1HJ49"/>
<dbReference type="Proteomes" id="UP000038010">
    <property type="component" value="Unassembled WGS sequence"/>
</dbReference>
<dbReference type="SUPFAM" id="SSF51905">
    <property type="entry name" value="FAD/NAD(P)-binding domain"/>
    <property type="match status" value="1"/>
</dbReference>
<keyword evidence="2" id="KW-1185">Reference proteome</keyword>
<gene>
    <name evidence="1" type="ORF">AB675_7363</name>
</gene>
<proteinExistence type="predicted"/>
<dbReference type="Gene3D" id="3.50.50.60">
    <property type="entry name" value="FAD/NAD(P)-binding domain"/>
    <property type="match status" value="1"/>
</dbReference>
<dbReference type="EMBL" id="LFJN01000032">
    <property type="protein sequence ID" value="KPI36356.1"/>
    <property type="molecule type" value="Genomic_DNA"/>
</dbReference>
<name>A0A0N1HJ49_9EURO</name>